<proteinExistence type="predicted"/>
<keyword evidence="2" id="KW-1185">Reference proteome</keyword>
<accession>H8FWH1</accession>
<organism evidence="1 2">
    <name type="scientific">Magnetospirillum molischianum DSM 120</name>
    <dbReference type="NCBI Taxonomy" id="1150626"/>
    <lineage>
        <taxon>Bacteria</taxon>
        <taxon>Pseudomonadati</taxon>
        <taxon>Pseudomonadota</taxon>
        <taxon>Alphaproteobacteria</taxon>
        <taxon>Rhodospirillales</taxon>
        <taxon>Rhodospirillaceae</taxon>
        <taxon>Magnetospirillum</taxon>
    </lineage>
</organism>
<dbReference type="OrthoDB" id="7593174at2"/>
<comment type="caution">
    <text evidence="1">The sequence shown here is derived from an EMBL/GenBank/DDBJ whole genome shotgun (WGS) entry which is preliminary data.</text>
</comment>
<gene>
    <name evidence="1" type="ORF">PHAMO_400090</name>
</gene>
<evidence type="ECO:0000313" key="1">
    <source>
        <dbReference type="EMBL" id="CCG42709.1"/>
    </source>
</evidence>
<dbReference type="EMBL" id="CAHP01000035">
    <property type="protein sequence ID" value="CCG42709.1"/>
    <property type="molecule type" value="Genomic_DNA"/>
</dbReference>
<reference evidence="1 2" key="1">
    <citation type="journal article" date="2012" name="J. Bacteriol.">
        <title>Draft Genome Sequence of the Purple Photosynthetic Bacterium Phaeospirillum molischianum DSM120, a Particularly Versatile Bacterium.</title>
        <authorList>
            <person name="Duquesne K."/>
            <person name="Prima V."/>
            <person name="Ji B."/>
            <person name="Rouy Z."/>
            <person name="Medigue C."/>
            <person name="Talla E."/>
            <person name="Sturgis J.N."/>
        </authorList>
    </citation>
    <scope>NUCLEOTIDE SEQUENCE [LARGE SCALE GENOMIC DNA]</scope>
    <source>
        <strain evidence="2">DSM120</strain>
    </source>
</reference>
<dbReference type="AlphaFoldDB" id="H8FWH1"/>
<sequence length="96" mass="10968">MASTIGIRVYRIGVNERGNSALLPLNSNNLKTSAPKFISNFINEHAAVIKNNELERTWYFEIKMKIASEAARATFTTEHLVSRATLLIQKSRNYRR</sequence>
<evidence type="ECO:0000313" key="2">
    <source>
        <dbReference type="Proteomes" id="UP000004169"/>
    </source>
</evidence>
<dbReference type="Proteomes" id="UP000004169">
    <property type="component" value="Unassembled WGS sequence"/>
</dbReference>
<name>H8FWH1_MAGML</name>
<dbReference type="RefSeq" id="WP_002730484.1">
    <property type="nucleotide sequence ID" value="NZ_CAHP01000035.1"/>
</dbReference>
<protein>
    <submittedName>
        <fullName evidence="1">Uncharacterized protein</fullName>
    </submittedName>
</protein>